<evidence type="ECO:0000313" key="1">
    <source>
        <dbReference type="EMBL" id="KAF3494533.1"/>
    </source>
</evidence>
<dbReference type="EMBL" id="QGKV02002055">
    <property type="protein sequence ID" value="KAF3494533.1"/>
    <property type="molecule type" value="Genomic_DNA"/>
</dbReference>
<organism evidence="1 2">
    <name type="scientific">Brassica cretica</name>
    <name type="common">Mustard</name>
    <dbReference type="NCBI Taxonomy" id="69181"/>
    <lineage>
        <taxon>Eukaryota</taxon>
        <taxon>Viridiplantae</taxon>
        <taxon>Streptophyta</taxon>
        <taxon>Embryophyta</taxon>
        <taxon>Tracheophyta</taxon>
        <taxon>Spermatophyta</taxon>
        <taxon>Magnoliopsida</taxon>
        <taxon>eudicotyledons</taxon>
        <taxon>Gunneridae</taxon>
        <taxon>Pentapetalae</taxon>
        <taxon>rosids</taxon>
        <taxon>malvids</taxon>
        <taxon>Brassicales</taxon>
        <taxon>Brassicaceae</taxon>
        <taxon>Brassiceae</taxon>
        <taxon>Brassica</taxon>
    </lineage>
</organism>
<comment type="caution">
    <text evidence="1">The sequence shown here is derived from an EMBL/GenBank/DDBJ whole genome shotgun (WGS) entry which is preliminary data.</text>
</comment>
<keyword evidence="2" id="KW-1185">Reference proteome</keyword>
<accession>A0ABQ7AA38</accession>
<dbReference type="Proteomes" id="UP000266723">
    <property type="component" value="Unassembled WGS sequence"/>
</dbReference>
<gene>
    <name evidence="1" type="ORF">DY000_02054242</name>
</gene>
<evidence type="ECO:0000313" key="2">
    <source>
        <dbReference type="Proteomes" id="UP000266723"/>
    </source>
</evidence>
<protein>
    <submittedName>
        <fullName evidence="1">Uncharacterized protein</fullName>
    </submittedName>
</protein>
<reference evidence="1 2" key="1">
    <citation type="journal article" date="2020" name="BMC Genomics">
        <title>Intraspecific diversification of the crop wild relative Brassica cretica Lam. using demographic model selection.</title>
        <authorList>
            <person name="Kioukis A."/>
            <person name="Michalopoulou V.A."/>
            <person name="Briers L."/>
            <person name="Pirintsos S."/>
            <person name="Studholme D.J."/>
            <person name="Pavlidis P."/>
            <person name="Sarris P.F."/>
        </authorList>
    </citation>
    <scope>NUCLEOTIDE SEQUENCE [LARGE SCALE GENOMIC DNA]</scope>
    <source>
        <strain evidence="2">cv. PFS-1207/04</strain>
    </source>
</reference>
<sequence length="133" mass="15835">MDPDSEVKKRKRLTKYILKLKDNKLAGVWIESSGSRKPRMLRKSLSKSGYRNWTKELWRVTKLDRLDQTRYLGAVMLAKACWIFDDDSKIWDDHLSLDYRLFSCESLDQSECLWMGCSLRLSWIARRLLDDLE</sequence>
<name>A0ABQ7AA38_BRACR</name>
<proteinExistence type="predicted"/>